<keyword evidence="1" id="KW-0732">Signal</keyword>
<proteinExistence type="predicted"/>
<comment type="caution">
    <text evidence="2">The sequence shown here is derived from an EMBL/GenBank/DDBJ whole genome shotgun (WGS) entry which is preliminary data.</text>
</comment>
<keyword evidence="3" id="KW-1185">Reference proteome</keyword>
<dbReference type="eggNOG" id="ENOG5032UQ2">
    <property type="taxonomic scope" value="Bacteria"/>
</dbReference>
<evidence type="ECO:0000256" key="1">
    <source>
        <dbReference type="SAM" id="SignalP"/>
    </source>
</evidence>
<reference evidence="2 3" key="1">
    <citation type="submission" date="2014-04" db="EMBL/GenBank/DDBJ databases">
        <title>A comprehensive comparison of genomes of Erythrobacter spp. strains.</title>
        <authorList>
            <person name="Zheng Q."/>
        </authorList>
    </citation>
    <scope>NUCLEOTIDE SEQUENCE [LARGE SCALE GENOMIC DNA]</scope>
    <source>
        <strain evidence="2 3">DSM 6997</strain>
    </source>
</reference>
<evidence type="ECO:0000313" key="2">
    <source>
        <dbReference type="EMBL" id="KEO89141.1"/>
    </source>
</evidence>
<accession>A0A074M3H7</accession>
<evidence type="ECO:0000313" key="3">
    <source>
        <dbReference type="Proteomes" id="UP000027647"/>
    </source>
</evidence>
<name>A0A074M3H7_ERYLO</name>
<gene>
    <name evidence="2" type="ORF">EH31_13990</name>
</gene>
<feature type="signal peptide" evidence="1">
    <location>
        <begin position="1"/>
        <end position="23"/>
    </location>
</feature>
<organism evidence="2 3">
    <name type="scientific">Erythrobacter longus</name>
    <dbReference type="NCBI Taxonomy" id="1044"/>
    <lineage>
        <taxon>Bacteria</taxon>
        <taxon>Pseudomonadati</taxon>
        <taxon>Pseudomonadota</taxon>
        <taxon>Alphaproteobacteria</taxon>
        <taxon>Sphingomonadales</taxon>
        <taxon>Erythrobacteraceae</taxon>
        <taxon>Erythrobacter/Porphyrobacter group</taxon>
        <taxon>Erythrobacter</taxon>
    </lineage>
</organism>
<dbReference type="RefSeq" id="WP_051699253.1">
    <property type="nucleotide sequence ID" value="NZ_JMIW01000006.1"/>
</dbReference>
<evidence type="ECO:0008006" key="4">
    <source>
        <dbReference type="Google" id="ProtNLM"/>
    </source>
</evidence>
<dbReference type="STRING" id="1044.EH31_13990"/>
<protein>
    <recommendedName>
        <fullName evidence="4">Lipoprotein</fullName>
    </recommendedName>
</protein>
<dbReference type="AlphaFoldDB" id="A0A074M3H7"/>
<dbReference type="EMBL" id="JMIW01000006">
    <property type="protein sequence ID" value="KEO89141.1"/>
    <property type="molecule type" value="Genomic_DNA"/>
</dbReference>
<dbReference type="Proteomes" id="UP000027647">
    <property type="component" value="Unassembled WGS sequence"/>
</dbReference>
<sequence>MEGKRLAALAALAGGLLAGAACAPSATGQSVASVKAPLADRPAPSARAARLARDLADAEMAHDLGEKARLGELVGALYASGIGPRSEEQADVLAQWAAFSGGEAAAYRGRLLGPAYVRGELAPGQRWKSAQTFKSGEPSTLAVSHKGSGPVSISVSDQRSRSVCAVGREATPACRFTPLYTQRYSIELVNEGPERAVYFLVFD</sequence>
<feature type="chain" id="PRO_5001696834" description="Lipoprotein" evidence="1">
    <location>
        <begin position="24"/>
        <end position="203"/>
    </location>
</feature>
<dbReference type="PROSITE" id="PS51257">
    <property type="entry name" value="PROKAR_LIPOPROTEIN"/>
    <property type="match status" value="1"/>
</dbReference>